<keyword evidence="10" id="KW-0626">Porin</keyword>
<protein>
    <submittedName>
        <fullName evidence="17">Polysaccharide export outer membrane protein</fullName>
    </submittedName>
</protein>
<keyword evidence="7" id="KW-0732">Signal</keyword>
<evidence type="ECO:0000256" key="8">
    <source>
        <dbReference type="ARBA" id="ARBA00023047"/>
    </source>
</evidence>
<evidence type="ECO:0000256" key="4">
    <source>
        <dbReference type="ARBA" id="ARBA00022452"/>
    </source>
</evidence>
<organism evidence="17">
    <name type="scientific">hydrothermal vent metagenome</name>
    <dbReference type="NCBI Taxonomy" id="652676"/>
    <lineage>
        <taxon>unclassified sequences</taxon>
        <taxon>metagenomes</taxon>
        <taxon>ecological metagenomes</taxon>
    </lineage>
</organism>
<proteinExistence type="inferred from homology"/>
<feature type="domain" description="SLBB" evidence="16">
    <location>
        <begin position="73"/>
        <end position="153"/>
    </location>
</feature>
<evidence type="ECO:0000313" key="17">
    <source>
        <dbReference type="EMBL" id="SFV57259.1"/>
    </source>
</evidence>
<name>A0A1W1BUP5_9ZZZZ</name>
<dbReference type="Pfam" id="PF22461">
    <property type="entry name" value="SLBB_2"/>
    <property type="match status" value="1"/>
</dbReference>
<evidence type="ECO:0000256" key="6">
    <source>
        <dbReference type="ARBA" id="ARBA00022692"/>
    </source>
</evidence>
<evidence type="ECO:0000256" key="5">
    <source>
        <dbReference type="ARBA" id="ARBA00022597"/>
    </source>
</evidence>
<comment type="similarity">
    <text evidence="2">Belongs to the BexD/CtrA/VexA family.</text>
</comment>
<evidence type="ECO:0000256" key="2">
    <source>
        <dbReference type="ARBA" id="ARBA00009450"/>
    </source>
</evidence>
<dbReference type="GO" id="GO:0006811">
    <property type="term" value="P:monoatomic ion transport"/>
    <property type="evidence" value="ECO:0007669"/>
    <property type="project" value="UniProtKB-KW"/>
</dbReference>
<dbReference type="InterPro" id="IPR049712">
    <property type="entry name" value="Poly_export"/>
</dbReference>
<dbReference type="EMBL" id="FPHM01000040">
    <property type="protein sequence ID" value="SFV57259.1"/>
    <property type="molecule type" value="Genomic_DNA"/>
</dbReference>
<dbReference type="GO" id="GO:0015288">
    <property type="term" value="F:porin activity"/>
    <property type="evidence" value="ECO:0007669"/>
    <property type="project" value="UniProtKB-KW"/>
</dbReference>
<evidence type="ECO:0000256" key="14">
    <source>
        <dbReference type="ARBA" id="ARBA00023288"/>
    </source>
</evidence>
<evidence type="ECO:0000256" key="11">
    <source>
        <dbReference type="ARBA" id="ARBA00023136"/>
    </source>
</evidence>
<gene>
    <name evidence="17" type="ORF">MNB_SV-13-1508</name>
</gene>
<evidence type="ECO:0000256" key="1">
    <source>
        <dbReference type="ARBA" id="ARBA00004571"/>
    </source>
</evidence>
<accession>A0A1W1BUP5</accession>
<keyword evidence="13" id="KW-0998">Cell outer membrane</keyword>
<dbReference type="InterPro" id="IPR054765">
    <property type="entry name" value="SLBB_dom"/>
</dbReference>
<keyword evidence="3" id="KW-0813">Transport</keyword>
<dbReference type="GO" id="GO:0046930">
    <property type="term" value="C:pore complex"/>
    <property type="evidence" value="ECO:0007669"/>
    <property type="project" value="UniProtKB-KW"/>
</dbReference>
<dbReference type="Pfam" id="PF02563">
    <property type="entry name" value="Poly_export"/>
    <property type="match status" value="1"/>
</dbReference>
<dbReference type="GO" id="GO:0015159">
    <property type="term" value="F:polysaccharide transmembrane transporter activity"/>
    <property type="evidence" value="ECO:0007669"/>
    <property type="project" value="InterPro"/>
</dbReference>
<evidence type="ECO:0000256" key="3">
    <source>
        <dbReference type="ARBA" id="ARBA00022448"/>
    </source>
</evidence>
<evidence type="ECO:0000259" key="15">
    <source>
        <dbReference type="Pfam" id="PF02563"/>
    </source>
</evidence>
<keyword evidence="12" id="KW-0564">Palmitate</keyword>
<keyword evidence="9" id="KW-0406">Ion transport</keyword>
<keyword evidence="5" id="KW-0762">Sugar transport</keyword>
<dbReference type="PANTHER" id="PTHR33619">
    <property type="entry name" value="POLYSACCHARIDE EXPORT PROTEIN GFCE-RELATED"/>
    <property type="match status" value="1"/>
</dbReference>
<keyword evidence="6" id="KW-0812">Transmembrane</keyword>
<keyword evidence="14" id="KW-0449">Lipoprotein</keyword>
<dbReference type="GO" id="GO:0009279">
    <property type="term" value="C:cell outer membrane"/>
    <property type="evidence" value="ECO:0007669"/>
    <property type="project" value="UniProtKB-SubCell"/>
</dbReference>
<dbReference type="AlphaFoldDB" id="A0A1W1BUP5"/>
<sequence length="193" mass="21113">MYNHPEYGTTSASSQKEDTKGILVTSSGYISLPLIKRVRIAGLTQTQAKNKIEKAYHKFNIIDAEVYVEVLNKRAYITGEVNKPGEIALFNERLGLLQVLASAGGLTDAANRRAIVILQKRGNKIHTQTVDLTGKDSLKIANLMIHPNDTIYVTPNDMKPFNTGISEVAPTVELVGGIVNPITNINNILKSNN</sequence>
<keyword evidence="11" id="KW-0472">Membrane</keyword>
<keyword evidence="8" id="KW-0625">Polysaccharide transport</keyword>
<feature type="domain" description="Polysaccharide export protein N-terminal" evidence="15">
    <location>
        <begin position="3"/>
        <end position="70"/>
    </location>
</feature>
<reference evidence="17" key="1">
    <citation type="submission" date="2016-10" db="EMBL/GenBank/DDBJ databases">
        <authorList>
            <person name="de Groot N.N."/>
        </authorList>
    </citation>
    <scope>NUCLEOTIDE SEQUENCE</scope>
</reference>
<evidence type="ECO:0000256" key="12">
    <source>
        <dbReference type="ARBA" id="ARBA00023139"/>
    </source>
</evidence>
<evidence type="ECO:0000256" key="7">
    <source>
        <dbReference type="ARBA" id="ARBA00022729"/>
    </source>
</evidence>
<dbReference type="InterPro" id="IPR003715">
    <property type="entry name" value="Poly_export_N"/>
</dbReference>
<dbReference type="Gene3D" id="3.10.560.10">
    <property type="entry name" value="Outer membrane lipoprotein wza domain like"/>
    <property type="match status" value="1"/>
</dbReference>
<evidence type="ECO:0000259" key="16">
    <source>
        <dbReference type="Pfam" id="PF22461"/>
    </source>
</evidence>
<comment type="subcellular location">
    <subcellularLocation>
        <location evidence="1">Cell outer membrane</location>
        <topology evidence="1">Multi-pass membrane protein</topology>
    </subcellularLocation>
</comment>
<keyword evidence="4" id="KW-1134">Transmembrane beta strand</keyword>
<evidence type="ECO:0000256" key="13">
    <source>
        <dbReference type="ARBA" id="ARBA00023237"/>
    </source>
</evidence>
<evidence type="ECO:0000256" key="10">
    <source>
        <dbReference type="ARBA" id="ARBA00023114"/>
    </source>
</evidence>
<dbReference type="PANTHER" id="PTHR33619:SF3">
    <property type="entry name" value="POLYSACCHARIDE EXPORT PROTEIN GFCE-RELATED"/>
    <property type="match status" value="1"/>
</dbReference>
<evidence type="ECO:0000256" key="9">
    <source>
        <dbReference type="ARBA" id="ARBA00023065"/>
    </source>
</evidence>